<feature type="transmembrane region" description="Helical" evidence="1">
    <location>
        <begin position="221"/>
        <end position="242"/>
    </location>
</feature>
<protein>
    <submittedName>
        <fullName evidence="2">Uncharacterized protein</fullName>
    </submittedName>
</protein>
<keyword evidence="3" id="KW-1185">Reference proteome</keyword>
<keyword evidence="1" id="KW-0812">Transmembrane</keyword>
<evidence type="ECO:0000313" key="3">
    <source>
        <dbReference type="Proteomes" id="UP000053676"/>
    </source>
</evidence>
<evidence type="ECO:0000313" key="2">
    <source>
        <dbReference type="EMBL" id="ETN80281.1"/>
    </source>
</evidence>
<feature type="transmembrane region" description="Helical" evidence="1">
    <location>
        <begin position="189"/>
        <end position="209"/>
    </location>
</feature>
<dbReference type="OrthoDB" id="342281at2759"/>
<sequence>MSQASESPLETMYRRRPSFRRPPIRDVHSPRLTEDEADLLTSPFLSKVRVHLIFISIRMNCQGSIPLVIAKTNSALFGTTVLATPMHLGIFRKFLNKSSLMVCNSLLCSQSYNPDKPPAWEVPNINNNLLHITNQENVDYAAPSIMRSLGQAGYNAFRTFFNVVLWVLYTITVRPVKSVGFLLYDTVVAVVYLTRCLGESITGFLYSKIEERRRPFRRRSFFDLVIVTFFKLVYGIASVIRYPVDLICSGFRAINLALTRKYYELLAANGRRLNNQAMIERMRKMNKETAECNHWMMLRKAE</sequence>
<feature type="non-terminal residue" evidence="2">
    <location>
        <position position="302"/>
    </location>
</feature>
<feature type="transmembrane region" description="Helical" evidence="1">
    <location>
        <begin position="152"/>
        <end position="169"/>
    </location>
</feature>
<proteinExistence type="predicted"/>
<dbReference type="EMBL" id="KI659148">
    <property type="protein sequence ID" value="ETN80281.1"/>
    <property type="molecule type" value="Genomic_DNA"/>
</dbReference>
<keyword evidence="1" id="KW-1133">Transmembrane helix</keyword>
<dbReference type="Proteomes" id="UP000053676">
    <property type="component" value="Unassembled WGS sequence"/>
</dbReference>
<dbReference type="STRING" id="51031.W2TGJ5"/>
<evidence type="ECO:0000256" key="1">
    <source>
        <dbReference type="SAM" id="Phobius"/>
    </source>
</evidence>
<dbReference type="AlphaFoldDB" id="W2TGJ5"/>
<keyword evidence="1" id="KW-0472">Membrane</keyword>
<organism evidence="2 3">
    <name type="scientific">Necator americanus</name>
    <name type="common">Human hookworm</name>
    <dbReference type="NCBI Taxonomy" id="51031"/>
    <lineage>
        <taxon>Eukaryota</taxon>
        <taxon>Metazoa</taxon>
        <taxon>Ecdysozoa</taxon>
        <taxon>Nematoda</taxon>
        <taxon>Chromadorea</taxon>
        <taxon>Rhabditida</taxon>
        <taxon>Rhabditina</taxon>
        <taxon>Rhabditomorpha</taxon>
        <taxon>Strongyloidea</taxon>
        <taxon>Ancylostomatidae</taxon>
        <taxon>Bunostominae</taxon>
        <taxon>Necator</taxon>
    </lineage>
</organism>
<name>W2TGJ5_NECAM</name>
<gene>
    <name evidence="2" type="ORF">NECAME_02413</name>
</gene>
<reference evidence="3" key="1">
    <citation type="journal article" date="2014" name="Nat. Genet.">
        <title>Genome of the human hookworm Necator americanus.</title>
        <authorList>
            <person name="Tang Y.T."/>
            <person name="Gao X."/>
            <person name="Rosa B.A."/>
            <person name="Abubucker S."/>
            <person name="Hallsworth-Pepin K."/>
            <person name="Martin J."/>
            <person name="Tyagi R."/>
            <person name="Heizer E."/>
            <person name="Zhang X."/>
            <person name="Bhonagiri-Palsikar V."/>
            <person name="Minx P."/>
            <person name="Warren W.C."/>
            <person name="Wang Q."/>
            <person name="Zhan B."/>
            <person name="Hotez P.J."/>
            <person name="Sternberg P.W."/>
            <person name="Dougall A."/>
            <person name="Gaze S.T."/>
            <person name="Mulvenna J."/>
            <person name="Sotillo J."/>
            <person name="Ranganathan S."/>
            <person name="Rabelo E.M."/>
            <person name="Wilson R.K."/>
            <person name="Felgner P.L."/>
            <person name="Bethony J."/>
            <person name="Hawdon J.M."/>
            <person name="Gasser R.B."/>
            <person name="Loukas A."/>
            <person name="Mitreva M."/>
        </authorList>
    </citation>
    <scope>NUCLEOTIDE SEQUENCE [LARGE SCALE GENOMIC DNA]</scope>
</reference>
<accession>W2TGJ5</accession>
<dbReference type="KEGG" id="nai:NECAME_02413"/>